<reference evidence="1 2" key="1">
    <citation type="submission" date="2023-03" db="EMBL/GenBank/DDBJ databases">
        <title>High recombination rates correlate with genetic variation in Cardiocondyla obscurior ants.</title>
        <authorList>
            <person name="Errbii M."/>
        </authorList>
    </citation>
    <scope>NUCLEOTIDE SEQUENCE [LARGE SCALE GENOMIC DNA]</scope>
    <source>
        <strain evidence="1">Alpha-2009</strain>
        <tissue evidence="1">Whole body</tissue>
    </source>
</reference>
<evidence type="ECO:0000313" key="2">
    <source>
        <dbReference type="Proteomes" id="UP001430953"/>
    </source>
</evidence>
<organism evidence="1 2">
    <name type="scientific">Cardiocondyla obscurior</name>
    <dbReference type="NCBI Taxonomy" id="286306"/>
    <lineage>
        <taxon>Eukaryota</taxon>
        <taxon>Metazoa</taxon>
        <taxon>Ecdysozoa</taxon>
        <taxon>Arthropoda</taxon>
        <taxon>Hexapoda</taxon>
        <taxon>Insecta</taxon>
        <taxon>Pterygota</taxon>
        <taxon>Neoptera</taxon>
        <taxon>Endopterygota</taxon>
        <taxon>Hymenoptera</taxon>
        <taxon>Apocrita</taxon>
        <taxon>Aculeata</taxon>
        <taxon>Formicoidea</taxon>
        <taxon>Formicidae</taxon>
        <taxon>Myrmicinae</taxon>
        <taxon>Cardiocondyla</taxon>
    </lineage>
</organism>
<evidence type="ECO:0008006" key="3">
    <source>
        <dbReference type="Google" id="ProtNLM"/>
    </source>
</evidence>
<sequence>MYETLSSKARAIYAFCIFLDITCPLRHDRASATENRFVRAQRRERNEMKRVECPPISPIPASAFFFSKQKLISFTECRSSRYRSGRLKNILFPMMALRLTV</sequence>
<comment type="caution">
    <text evidence="1">The sequence shown here is derived from an EMBL/GenBank/DDBJ whole genome shotgun (WGS) entry which is preliminary data.</text>
</comment>
<proteinExistence type="predicted"/>
<evidence type="ECO:0000313" key="1">
    <source>
        <dbReference type="EMBL" id="KAL0114604.1"/>
    </source>
</evidence>
<dbReference type="EMBL" id="JADYXP020000011">
    <property type="protein sequence ID" value="KAL0114604.1"/>
    <property type="molecule type" value="Genomic_DNA"/>
</dbReference>
<gene>
    <name evidence="1" type="ORF">PUN28_011719</name>
</gene>
<keyword evidence="2" id="KW-1185">Reference proteome</keyword>
<accession>A0AAW2FHV8</accession>
<dbReference type="Proteomes" id="UP001430953">
    <property type="component" value="Unassembled WGS sequence"/>
</dbReference>
<protein>
    <recommendedName>
        <fullName evidence="3">Secreted protein</fullName>
    </recommendedName>
</protein>
<dbReference type="AlphaFoldDB" id="A0AAW2FHV8"/>
<name>A0AAW2FHV8_9HYME</name>